<keyword evidence="2 5" id="KW-0489">Methyltransferase</keyword>
<keyword evidence="3 5" id="KW-0808">Transferase</keyword>
<name>A0A261G0N5_9BIFI</name>
<dbReference type="RefSeq" id="WP_094729398.1">
    <property type="nucleotide sequence ID" value="NZ_MWWY01000015.1"/>
</dbReference>
<dbReference type="SMART" id="SM00967">
    <property type="entry name" value="SpoU_sub_bind"/>
    <property type="match status" value="1"/>
</dbReference>
<dbReference type="GO" id="GO:0008173">
    <property type="term" value="F:RNA methyltransferase activity"/>
    <property type="evidence" value="ECO:0007669"/>
    <property type="project" value="InterPro"/>
</dbReference>
<sequence length="320" mass="34274">MPISAEVLANVKAERIRRVSDLANRRTRERVGRFLIEGPQSVREVVAWRPEVVRDLYVEASGSEPDAPIAGPVIATIASRALAAGIYVHKVTRDVMAKISADAQGIVAVGDIDAMVQTMRFDNAQTNDTSSKPNADDHDANDVAGRIAGDTGDTTVTDCANVAAFWQVRDPGNAGTVIRAADAAGCAAVIFVDDCVDVFNPKVIRSTAGSLFHLPVIAMRTDEFFDWASEHHMRIIAADVYGTETHTPDSLPDVLAERVGRAYASNGEAILFGNEARGLPEAILDNSDRIVSIPIYGKAESLNLATSAAVMLMSLAMTRQ</sequence>
<evidence type="ECO:0000259" key="4">
    <source>
        <dbReference type="SMART" id="SM00967"/>
    </source>
</evidence>
<dbReference type="AlphaFoldDB" id="A0A261G0N5"/>
<dbReference type="EMBL" id="MWWY01000015">
    <property type="protein sequence ID" value="OZG64989.1"/>
    <property type="molecule type" value="Genomic_DNA"/>
</dbReference>
<dbReference type="PANTHER" id="PTHR43191:SF2">
    <property type="entry name" value="RRNA METHYLTRANSFERASE 3, MITOCHONDRIAL"/>
    <property type="match status" value="1"/>
</dbReference>
<keyword evidence="6" id="KW-1185">Reference proteome</keyword>
<comment type="similarity">
    <text evidence="1">Belongs to the class IV-like SAM-binding methyltransferase superfamily. RNA methyltransferase TrmH family.</text>
</comment>
<protein>
    <submittedName>
        <fullName evidence="5">rRNA methyltransferase</fullName>
    </submittedName>
</protein>
<dbReference type="SUPFAM" id="SSF75217">
    <property type="entry name" value="alpha/beta knot"/>
    <property type="match status" value="1"/>
</dbReference>
<reference evidence="5 6" key="1">
    <citation type="journal article" date="2017" name="BMC Genomics">
        <title>Comparative genomic and phylogenomic analyses of the Bifidobacteriaceae family.</title>
        <authorList>
            <person name="Lugli G.A."/>
            <person name="Milani C."/>
            <person name="Turroni F."/>
            <person name="Duranti S."/>
            <person name="Mancabelli L."/>
            <person name="Mangifesta M."/>
            <person name="Ferrario C."/>
            <person name="Modesto M."/>
            <person name="Mattarelli P."/>
            <person name="Jiri K."/>
            <person name="van Sinderen D."/>
            <person name="Ventura M."/>
        </authorList>
    </citation>
    <scope>NUCLEOTIDE SEQUENCE [LARGE SCALE GENOMIC DNA]</scope>
    <source>
        <strain evidence="5 6">DSM 100202</strain>
    </source>
</reference>
<dbReference type="InterPro" id="IPR001537">
    <property type="entry name" value="SpoU_MeTrfase"/>
</dbReference>
<dbReference type="GO" id="GO:0006396">
    <property type="term" value="P:RNA processing"/>
    <property type="evidence" value="ECO:0007669"/>
    <property type="project" value="InterPro"/>
</dbReference>
<dbReference type="GO" id="GO:0032259">
    <property type="term" value="P:methylation"/>
    <property type="evidence" value="ECO:0007669"/>
    <property type="project" value="UniProtKB-KW"/>
</dbReference>
<evidence type="ECO:0000313" key="6">
    <source>
        <dbReference type="Proteomes" id="UP000216074"/>
    </source>
</evidence>
<evidence type="ECO:0000256" key="3">
    <source>
        <dbReference type="ARBA" id="ARBA00022679"/>
    </source>
</evidence>
<dbReference type="InterPro" id="IPR029028">
    <property type="entry name" value="Alpha/beta_knot_MTases"/>
</dbReference>
<dbReference type="Gene3D" id="3.30.1330.30">
    <property type="match status" value="1"/>
</dbReference>
<dbReference type="Gene3D" id="3.40.1280.10">
    <property type="match status" value="1"/>
</dbReference>
<dbReference type="InterPro" id="IPR029026">
    <property type="entry name" value="tRNA_m1G_MTases_N"/>
</dbReference>
<dbReference type="Pfam" id="PF22435">
    <property type="entry name" value="MRM3-like_sub_bind"/>
    <property type="match status" value="1"/>
</dbReference>
<dbReference type="GO" id="GO:0005737">
    <property type="term" value="C:cytoplasm"/>
    <property type="evidence" value="ECO:0007669"/>
    <property type="project" value="UniProtKB-ARBA"/>
</dbReference>
<dbReference type="OrthoDB" id="9794400at2"/>
<evidence type="ECO:0000256" key="1">
    <source>
        <dbReference type="ARBA" id="ARBA00007228"/>
    </source>
</evidence>
<dbReference type="InterPro" id="IPR013123">
    <property type="entry name" value="SpoU_subst-bd"/>
</dbReference>
<dbReference type="SUPFAM" id="SSF55315">
    <property type="entry name" value="L30e-like"/>
    <property type="match status" value="1"/>
</dbReference>
<gene>
    <name evidence="5" type="ORF">BHAP_0738</name>
</gene>
<evidence type="ECO:0000256" key="2">
    <source>
        <dbReference type="ARBA" id="ARBA00022603"/>
    </source>
</evidence>
<dbReference type="Pfam" id="PF00588">
    <property type="entry name" value="SpoU_methylase"/>
    <property type="match status" value="1"/>
</dbReference>
<feature type="domain" description="RNA 2-O ribose methyltransferase substrate binding" evidence="4">
    <location>
        <begin position="35"/>
        <end position="116"/>
    </location>
</feature>
<dbReference type="Proteomes" id="UP000216074">
    <property type="component" value="Unassembled WGS sequence"/>
</dbReference>
<dbReference type="GO" id="GO:0003723">
    <property type="term" value="F:RNA binding"/>
    <property type="evidence" value="ECO:0007669"/>
    <property type="project" value="InterPro"/>
</dbReference>
<dbReference type="InterPro" id="IPR053888">
    <property type="entry name" value="MRM3-like_sub_bind"/>
</dbReference>
<evidence type="ECO:0000313" key="5">
    <source>
        <dbReference type="EMBL" id="OZG64989.1"/>
    </source>
</evidence>
<organism evidence="5 6">
    <name type="scientific">Bifidobacterium hapali</name>
    <dbReference type="NCBI Taxonomy" id="1630172"/>
    <lineage>
        <taxon>Bacteria</taxon>
        <taxon>Bacillati</taxon>
        <taxon>Actinomycetota</taxon>
        <taxon>Actinomycetes</taxon>
        <taxon>Bifidobacteriales</taxon>
        <taxon>Bifidobacteriaceae</taxon>
        <taxon>Bifidobacterium</taxon>
    </lineage>
</organism>
<dbReference type="InterPro" id="IPR051259">
    <property type="entry name" value="rRNA_Methyltransferase"/>
</dbReference>
<proteinExistence type="inferred from homology"/>
<comment type="caution">
    <text evidence="5">The sequence shown here is derived from an EMBL/GenBank/DDBJ whole genome shotgun (WGS) entry which is preliminary data.</text>
</comment>
<dbReference type="PANTHER" id="PTHR43191">
    <property type="entry name" value="RRNA METHYLTRANSFERASE 3"/>
    <property type="match status" value="1"/>
</dbReference>
<dbReference type="InterPro" id="IPR029064">
    <property type="entry name" value="Ribosomal_eL30-like_sf"/>
</dbReference>
<accession>A0A261G0N5</accession>
<dbReference type="CDD" id="cd18095">
    <property type="entry name" value="SpoU-like_rRNA-MTase"/>
    <property type="match status" value="1"/>
</dbReference>